<accession>A0AA35Y0K7</accession>
<dbReference type="EMBL" id="OX458332">
    <property type="protein sequence ID" value="CAI8802666.1"/>
    <property type="molecule type" value="Genomic_DNA"/>
</dbReference>
<sequence length="92" mass="10388">MPGALILQVRKSQSFGWDVAPDSIALDSLLEPEWEVEVEWPQSPNKDPRRESANRQVFGLNGHVRRARDFVVLPRATRPDTLPTRAQKSPAT</sequence>
<evidence type="ECO:0000313" key="2">
    <source>
        <dbReference type="EMBL" id="CAI8802666.1"/>
    </source>
</evidence>
<name>A0AA35Y0K7_METCP</name>
<evidence type="ECO:0000313" key="3">
    <source>
        <dbReference type="Proteomes" id="UP001158598"/>
    </source>
</evidence>
<feature type="region of interest" description="Disordered" evidence="1">
    <location>
        <begin position="39"/>
        <end position="58"/>
    </location>
</feature>
<evidence type="ECO:0000256" key="1">
    <source>
        <dbReference type="SAM" id="MobiDB-lite"/>
    </source>
</evidence>
<protein>
    <submittedName>
        <fullName evidence="2">Uncharacterized protein</fullName>
    </submittedName>
</protein>
<dbReference type="AlphaFoldDB" id="A0AA35Y0K7"/>
<proteinExistence type="predicted"/>
<organism evidence="2 3">
    <name type="scientific">Methylococcus capsulatus</name>
    <dbReference type="NCBI Taxonomy" id="414"/>
    <lineage>
        <taxon>Bacteria</taxon>
        <taxon>Pseudomonadati</taxon>
        <taxon>Pseudomonadota</taxon>
        <taxon>Gammaproteobacteria</taxon>
        <taxon>Methylococcales</taxon>
        <taxon>Methylococcaceae</taxon>
        <taxon>Methylococcus</taxon>
    </lineage>
</organism>
<dbReference type="Proteomes" id="UP001158598">
    <property type="component" value="Chromosome"/>
</dbReference>
<gene>
    <name evidence="2" type="ORF">MCNOR_1598</name>
</gene>
<reference evidence="2" key="1">
    <citation type="submission" date="2023-03" db="EMBL/GenBank/DDBJ databases">
        <authorList>
            <person name="Pearce D."/>
        </authorList>
    </citation>
    <scope>NUCLEOTIDE SEQUENCE</scope>
    <source>
        <strain evidence="2">Mc</strain>
    </source>
</reference>